<proteinExistence type="predicted"/>
<evidence type="ECO:0000313" key="1">
    <source>
        <dbReference type="EMBL" id="ANP37117.1"/>
    </source>
</evidence>
<name>A0A1B0ZSE0_9RHOB</name>
<accession>A0A1B0ZSE0</accession>
<evidence type="ECO:0000313" key="2">
    <source>
        <dbReference type="Proteomes" id="UP000092565"/>
    </source>
</evidence>
<dbReference type="Proteomes" id="UP000092565">
    <property type="component" value="Chromosome"/>
</dbReference>
<reference evidence="1 2" key="1">
    <citation type="submission" date="2016-04" db="EMBL/GenBank/DDBJ databases">
        <authorList>
            <person name="Evans L.H."/>
            <person name="Alamgir A."/>
            <person name="Owens N."/>
            <person name="Weber N.D."/>
            <person name="Virtaneva K."/>
            <person name="Barbian K."/>
            <person name="Babar A."/>
            <person name="Rosenke K."/>
        </authorList>
    </citation>
    <scope>NUCLEOTIDE SEQUENCE [LARGE SCALE GENOMIC DNA]</scope>
    <source>
        <strain evidence="1 2">JL2886</strain>
    </source>
</reference>
<keyword evidence="2" id="KW-1185">Reference proteome</keyword>
<organism evidence="1 2">
    <name type="scientific">Phaeobacter gallaeciensis</name>
    <dbReference type="NCBI Taxonomy" id="60890"/>
    <lineage>
        <taxon>Bacteria</taxon>
        <taxon>Pseudomonadati</taxon>
        <taxon>Pseudomonadota</taxon>
        <taxon>Alphaproteobacteria</taxon>
        <taxon>Rhodobacterales</taxon>
        <taxon>Roseobacteraceae</taxon>
        <taxon>Phaeobacter</taxon>
    </lineage>
</organism>
<protein>
    <submittedName>
        <fullName evidence="1">Uncharacterized protein</fullName>
    </submittedName>
</protein>
<sequence length="46" mass="5112">MLGHGGTPFLACSGRHRSKRGGLKVNCTDLFCQFSLSDTRWSKKVQ</sequence>
<gene>
    <name evidence="1" type="ORF">JL2886_02226</name>
</gene>
<dbReference type="AlphaFoldDB" id="A0A1B0ZSE0"/>
<dbReference type="EMBL" id="CP015124">
    <property type="protein sequence ID" value="ANP37117.1"/>
    <property type="molecule type" value="Genomic_DNA"/>
</dbReference>